<dbReference type="EMBL" id="CAMGYJ010000005">
    <property type="protein sequence ID" value="CAI0415843.1"/>
    <property type="molecule type" value="Genomic_DNA"/>
</dbReference>
<keyword evidence="3" id="KW-1185">Reference proteome</keyword>
<proteinExistence type="predicted"/>
<evidence type="ECO:0000313" key="2">
    <source>
        <dbReference type="EMBL" id="CAI0415843.1"/>
    </source>
</evidence>
<dbReference type="AlphaFoldDB" id="A0AAV0K434"/>
<reference evidence="2" key="1">
    <citation type="submission" date="2022-08" db="EMBL/GenBank/DDBJ databases">
        <authorList>
            <person name="Gutierrez-Valencia J."/>
        </authorList>
    </citation>
    <scope>NUCLEOTIDE SEQUENCE</scope>
</reference>
<evidence type="ECO:0000256" key="1">
    <source>
        <dbReference type="SAM" id="MobiDB-lite"/>
    </source>
</evidence>
<evidence type="ECO:0000313" key="3">
    <source>
        <dbReference type="Proteomes" id="UP001154282"/>
    </source>
</evidence>
<protein>
    <submittedName>
        <fullName evidence="2">Uncharacterized protein</fullName>
    </submittedName>
</protein>
<sequence length="194" mass="21614">MERLHLCLCFLKFSFSLPPRSELIVHCCFANLRVFIEIRKQHSFSDSDSDSDRSQAGESNSVLSNSIFKFYFELTAPSVSPSPHDLSKIQSRPRHRHLPFFLRRFLMPCMPGAHPTFRSHLVLRFPPPASTSSTSSASNHGLARPPISPPLAPNGNPWILPHSCGELCNRPLKNNCGHFCLVLSQPGPCPPSVS</sequence>
<feature type="region of interest" description="Disordered" evidence="1">
    <location>
        <begin position="128"/>
        <end position="148"/>
    </location>
</feature>
<dbReference type="Proteomes" id="UP001154282">
    <property type="component" value="Unassembled WGS sequence"/>
</dbReference>
<gene>
    <name evidence="2" type="ORF">LITE_LOCUS16773</name>
</gene>
<comment type="caution">
    <text evidence="2">The sequence shown here is derived from an EMBL/GenBank/DDBJ whole genome shotgun (WGS) entry which is preliminary data.</text>
</comment>
<name>A0AAV0K434_9ROSI</name>
<organism evidence="2 3">
    <name type="scientific">Linum tenue</name>
    <dbReference type="NCBI Taxonomy" id="586396"/>
    <lineage>
        <taxon>Eukaryota</taxon>
        <taxon>Viridiplantae</taxon>
        <taxon>Streptophyta</taxon>
        <taxon>Embryophyta</taxon>
        <taxon>Tracheophyta</taxon>
        <taxon>Spermatophyta</taxon>
        <taxon>Magnoliopsida</taxon>
        <taxon>eudicotyledons</taxon>
        <taxon>Gunneridae</taxon>
        <taxon>Pentapetalae</taxon>
        <taxon>rosids</taxon>
        <taxon>fabids</taxon>
        <taxon>Malpighiales</taxon>
        <taxon>Linaceae</taxon>
        <taxon>Linum</taxon>
    </lineage>
</organism>
<accession>A0AAV0K434</accession>